<dbReference type="EMBL" id="CM045764">
    <property type="protein sequence ID" value="KAI8008180.1"/>
    <property type="molecule type" value="Genomic_DNA"/>
</dbReference>
<protein>
    <submittedName>
        <fullName evidence="1">Deoxyribonuclease TATDN1</fullName>
    </submittedName>
</protein>
<keyword evidence="2" id="KW-1185">Reference proteome</keyword>
<evidence type="ECO:0000313" key="2">
    <source>
        <dbReference type="Proteomes" id="UP001060215"/>
    </source>
</evidence>
<reference evidence="1 2" key="1">
    <citation type="journal article" date="2022" name="Plant J.">
        <title>Chromosome-level genome of Camellia lanceoleosa provides a valuable resource for understanding genome evolution and self-incompatibility.</title>
        <authorList>
            <person name="Gong W."/>
            <person name="Xiao S."/>
            <person name="Wang L."/>
            <person name="Liao Z."/>
            <person name="Chang Y."/>
            <person name="Mo W."/>
            <person name="Hu G."/>
            <person name="Li W."/>
            <person name="Zhao G."/>
            <person name="Zhu H."/>
            <person name="Hu X."/>
            <person name="Ji K."/>
            <person name="Xiang X."/>
            <person name="Song Q."/>
            <person name="Yuan D."/>
            <person name="Jin S."/>
            <person name="Zhang L."/>
        </authorList>
    </citation>
    <scope>NUCLEOTIDE SEQUENCE [LARGE SCALE GENOMIC DNA]</scope>
    <source>
        <strain evidence="1">SQ_2022a</strain>
    </source>
</reference>
<sequence length="203" mass="22366">MTRQSEAARRASQDVGNRGLRRSADQPLGEAGLSSSCQCVLASEEHMENVVEGPIEYIFQPMIGSQSLNTHDSVFADAGVALAMARVTAHGINAADVKKLQDVGIYTCNGLMMHTKKIMQSIGFLGLAFFLTHLSHVKTLALAVLCMACSQVVAIGECGLDYDRLHFCPPDVQKKYFEKQFELAYLMKLPMFYAHATQESRFL</sequence>
<name>A0ACC0H4W4_9ERIC</name>
<dbReference type="Proteomes" id="UP001060215">
    <property type="component" value="Chromosome 7"/>
</dbReference>
<proteinExistence type="predicted"/>
<accession>A0ACC0H4W4</accession>
<evidence type="ECO:0000313" key="1">
    <source>
        <dbReference type="EMBL" id="KAI8008180.1"/>
    </source>
</evidence>
<comment type="caution">
    <text evidence="1">The sequence shown here is derived from an EMBL/GenBank/DDBJ whole genome shotgun (WGS) entry which is preliminary data.</text>
</comment>
<gene>
    <name evidence="1" type="ORF">LOK49_LG07G03022</name>
</gene>
<organism evidence="1 2">
    <name type="scientific">Camellia lanceoleosa</name>
    <dbReference type="NCBI Taxonomy" id="1840588"/>
    <lineage>
        <taxon>Eukaryota</taxon>
        <taxon>Viridiplantae</taxon>
        <taxon>Streptophyta</taxon>
        <taxon>Embryophyta</taxon>
        <taxon>Tracheophyta</taxon>
        <taxon>Spermatophyta</taxon>
        <taxon>Magnoliopsida</taxon>
        <taxon>eudicotyledons</taxon>
        <taxon>Gunneridae</taxon>
        <taxon>Pentapetalae</taxon>
        <taxon>asterids</taxon>
        <taxon>Ericales</taxon>
        <taxon>Theaceae</taxon>
        <taxon>Camellia</taxon>
    </lineage>
</organism>